<gene>
    <name evidence="1" type="ORF">OM33_08610</name>
</gene>
<dbReference type="HOGENOM" id="CLU_2957286_0_0_6"/>
<accession>A0A0A7EEW7</accession>
<protein>
    <submittedName>
        <fullName evidence="1">Uncharacterized protein</fullName>
    </submittedName>
</protein>
<keyword evidence="2" id="KW-1185">Reference proteome</keyword>
<dbReference type="KEGG" id="pseo:OM33_08610"/>
<dbReference type="Proteomes" id="UP000030341">
    <property type="component" value="Chromosome 1"/>
</dbReference>
<evidence type="ECO:0000313" key="2">
    <source>
        <dbReference type="Proteomes" id="UP000030341"/>
    </source>
</evidence>
<dbReference type="AlphaFoldDB" id="A0A0A7EEW7"/>
<evidence type="ECO:0000313" key="1">
    <source>
        <dbReference type="EMBL" id="AIY65215.1"/>
    </source>
</evidence>
<dbReference type="EMBL" id="CP009888">
    <property type="protein sequence ID" value="AIY65215.1"/>
    <property type="molecule type" value="Genomic_DNA"/>
</dbReference>
<dbReference type="STRING" id="1348114.OM33_08610"/>
<sequence length="59" mass="6555">MSDYTVLPKQIANALEKEGVPLSQKQELVMAGYLSAVQMQIEAFGLDKTIKMHQESNNS</sequence>
<dbReference type="RefSeq" id="WP_038640892.1">
    <property type="nucleotide sequence ID" value="NZ_CP009888.1"/>
</dbReference>
<organism evidence="1 2">
    <name type="scientific">Pseudoalteromonas piratica</name>
    <dbReference type="NCBI Taxonomy" id="1348114"/>
    <lineage>
        <taxon>Bacteria</taxon>
        <taxon>Pseudomonadati</taxon>
        <taxon>Pseudomonadota</taxon>
        <taxon>Gammaproteobacteria</taxon>
        <taxon>Alteromonadales</taxon>
        <taxon>Pseudoalteromonadaceae</taxon>
        <taxon>Pseudoalteromonas</taxon>
    </lineage>
</organism>
<reference evidence="1 2" key="1">
    <citation type="submission" date="2014-11" db="EMBL/GenBank/DDBJ databases">
        <title>Complete Genome Sequence of Pseudoalteromonas sp. Strain OCN003 Isolated from Kaneohe Bay, Oahu, Hawaii.</title>
        <authorList>
            <person name="Beurmann S."/>
            <person name="Videau P."/>
            <person name="Ushijima B."/>
            <person name="Smith A.M."/>
            <person name="Aeby G.S."/>
            <person name="Callahan S.M."/>
            <person name="Belcaid M."/>
        </authorList>
    </citation>
    <scope>NUCLEOTIDE SEQUENCE [LARGE SCALE GENOMIC DNA]</scope>
    <source>
        <strain evidence="1 2">OCN003</strain>
    </source>
</reference>
<name>A0A0A7EEW7_9GAMM</name>
<proteinExistence type="predicted"/>